<feature type="region of interest" description="Disordered" evidence="2">
    <location>
        <begin position="48"/>
        <end position="68"/>
    </location>
</feature>
<evidence type="ECO:0000313" key="4">
    <source>
        <dbReference type="EMBL" id="EQD81179.1"/>
    </source>
</evidence>
<comment type="similarity">
    <text evidence="1">Belongs to the intimin/invasin family.</text>
</comment>
<dbReference type="InterPro" id="IPR014756">
    <property type="entry name" value="Ig_E-set"/>
</dbReference>
<reference evidence="4" key="2">
    <citation type="journal article" date="2014" name="ISME J.">
        <title>Microbial stratification in low pH oxic and suboxic macroscopic growths along an acid mine drainage.</title>
        <authorList>
            <person name="Mendez-Garcia C."/>
            <person name="Mesa V."/>
            <person name="Sprenger R.R."/>
            <person name="Richter M."/>
            <person name="Diez M.S."/>
            <person name="Solano J."/>
            <person name="Bargiela R."/>
            <person name="Golyshina O.V."/>
            <person name="Manteca A."/>
            <person name="Ramos J.L."/>
            <person name="Gallego J.R."/>
            <person name="Llorente I."/>
            <person name="Martins Dos Santos V.A."/>
            <person name="Jensen O.N."/>
            <person name="Pelaez A.I."/>
            <person name="Sanchez J."/>
            <person name="Ferrer M."/>
        </authorList>
    </citation>
    <scope>NUCLEOTIDE SEQUENCE</scope>
</reference>
<dbReference type="InterPro" id="IPR013783">
    <property type="entry name" value="Ig-like_fold"/>
</dbReference>
<dbReference type="CDD" id="cd00603">
    <property type="entry name" value="IPT_PCSR"/>
    <property type="match status" value="2"/>
</dbReference>
<dbReference type="PANTHER" id="PTHR22625">
    <property type="entry name" value="PLEXIN"/>
    <property type="match status" value="1"/>
</dbReference>
<gene>
    <name evidence="4" type="ORF">B1A_00101</name>
</gene>
<dbReference type="InterPro" id="IPR031148">
    <property type="entry name" value="Plexin"/>
</dbReference>
<feature type="non-terminal residue" evidence="4">
    <location>
        <position position="423"/>
    </location>
</feature>
<feature type="domain" description="Big-1" evidence="3">
    <location>
        <begin position="176"/>
        <end position="267"/>
    </location>
</feature>
<dbReference type="SMART" id="SM00634">
    <property type="entry name" value="BID_1"/>
    <property type="match status" value="1"/>
</dbReference>
<reference evidence="4" key="1">
    <citation type="submission" date="2013-08" db="EMBL/GenBank/DDBJ databases">
        <authorList>
            <person name="Mendez C."/>
            <person name="Richter M."/>
            <person name="Ferrer M."/>
            <person name="Sanchez J."/>
        </authorList>
    </citation>
    <scope>NUCLEOTIDE SEQUENCE</scope>
</reference>
<dbReference type="PANTHER" id="PTHR22625:SF70">
    <property type="entry name" value="PLEXIN A, ISOFORM A"/>
    <property type="match status" value="1"/>
</dbReference>
<feature type="non-terminal residue" evidence="4">
    <location>
        <position position="1"/>
    </location>
</feature>
<dbReference type="PROSITE" id="PS51127">
    <property type="entry name" value="BIG1"/>
    <property type="match status" value="1"/>
</dbReference>
<comment type="caution">
    <text evidence="4">The sequence shown here is derived from an EMBL/GenBank/DDBJ whole genome shotgun (WGS) entry which is preliminary data.</text>
</comment>
<dbReference type="SUPFAM" id="SSF81296">
    <property type="entry name" value="E set domains"/>
    <property type="match status" value="3"/>
</dbReference>
<dbReference type="GO" id="GO:0017154">
    <property type="term" value="F:semaphorin receptor activity"/>
    <property type="evidence" value="ECO:0007669"/>
    <property type="project" value="InterPro"/>
</dbReference>
<accession>T1DIJ2</accession>
<dbReference type="SUPFAM" id="SSF49373">
    <property type="entry name" value="Invasin/intimin cell-adhesion fragments"/>
    <property type="match status" value="1"/>
</dbReference>
<protein>
    <submittedName>
        <fullName evidence="4">Bacterial Ig-like, group 1 domain protein</fullName>
    </submittedName>
</protein>
<evidence type="ECO:0000256" key="2">
    <source>
        <dbReference type="SAM" id="MobiDB-lite"/>
    </source>
</evidence>
<evidence type="ECO:0000259" key="3">
    <source>
        <dbReference type="PROSITE" id="PS51127"/>
    </source>
</evidence>
<dbReference type="Pfam" id="PF01833">
    <property type="entry name" value="TIG"/>
    <property type="match status" value="3"/>
</dbReference>
<name>T1DIJ2_9ZZZZ</name>
<dbReference type="AlphaFoldDB" id="T1DIJ2"/>
<dbReference type="Pfam" id="PF02369">
    <property type="entry name" value="Big_1"/>
    <property type="match status" value="1"/>
</dbReference>
<evidence type="ECO:0000256" key="1">
    <source>
        <dbReference type="ARBA" id="ARBA00010116"/>
    </source>
</evidence>
<dbReference type="InterPro" id="IPR002909">
    <property type="entry name" value="IPT_dom"/>
</dbReference>
<dbReference type="InterPro" id="IPR003344">
    <property type="entry name" value="Big_1_dom"/>
</dbReference>
<dbReference type="EMBL" id="AUZX01000078">
    <property type="protein sequence ID" value="EQD81179.1"/>
    <property type="molecule type" value="Genomic_DNA"/>
</dbReference>
<sequence length="423" mass="40273">PAVAGAETVYVSVYGPSGFSSTGPGSVFNYAAGAAAAPCTLPTLGGGSQAQPSITSVGPSFGPTAGGNPVTIHGQNFTRLGVAQVVCTDQSCARQASVTVFMPPPVEFCAVGGTQCADATNVRLVDSSTIIADAPSGSGTVDVRVDGAGGFSPAGLSDEYSYSSTSPPGTPGLPATLTLMSGRPAILANGSDAAEVTASVYDAQGVPVPNVPVTFQSSLGSLSTGQSVQTDSYGEATINLTGTSLGQASVSATVYGATYQGQGLTGTIAVGLDPVPVVTGASPGTVSAGGGAVVDITGSGLTGATAVNFGTVPAASFQVLGDGEITAVAPPGSGGVAVSVENAAATSLPGSSAALSYTPVPIVTAVQPGGGRASGGGSVTITGLGFTGATAVDFGAGNPSPGFSVNPTGTAITATVPPGTGMV</sequence>
<organism evidence="4">
    <name type="scientific">mine drainage metagenome</name>
    <dbReference type="NCBI Taxonomy" id="410659"/>
    <lineage>
        <taxon>unclassified sequences</taxon>
        <taxon>metagenomes</taxon>
        <taxon>ecological metagenomes</taxon>
    </lineage>
</organism>
<proteinExistence type="inferred from homology"/>
<dbReference type="Gene3D" id="2.60.40.10">
    <property type="entry name" value="Immunoglobulins"/>
    <property type="match status" value="4"/>
</dbReference>
<feature type="compositionally biased region" description="Polar residues" evidence="2">
    <location>
        <begin position="49"/>
        <end position="58"/>
    </location>
</feature>
<dbReference type="InterPro" id="IPR008964">
    <property type="entry name" value="Invasin/intimin_cell_adhesion"/>
</dbReference>